<comment type="caution">
    <text evidence="2">The sequence shown here is derived from an EMBL/GenBank/DDBJ whole genome shotgun (WGS) entry which is preliminary data.</text>
</comment>
<evidence type="ECO:0000313" key="2">
    <source>
        <dbReference type="EMBL" id="KAG8176574.1"/>
    </source>
</evidence>
<feature type="transmembrane region" description="Helical" evidence="1">
    <location>
        <begin position="336"/>
        <end position="357"/>
    </location>
</feature>
<proteinExistence type="predicted"/>
<keyword evidence="1" id="KW-0812">Transmembrane</keyword>
<keyword evidence="1" id="KW-1133">Transmembrane helix</keyword>
<dbReference type="EMBL" id="JAFNEN010000864">
    <property type="protein sequence ID" value="KAG8176574.1"/>
    <property type="molecule type" value="Genomic_DNA"/>
</dbReference>
<feature type="transmembrane region" description="Helical" evidence="1">
    <location>
        <begin position="62"/>
        <end position="80"/>
    </location>
</feature>
<protein>
    <recommendedName>
        <fullName evidence="4">Gustatory receptor</fullName>
    </recommendedName>
</protein>
<reference evidence="2 3" key="1">
    <citation type="journal article" date="2022" name="Nat. Ecol. Evol.">
        <title>A masculinizing supergene underlies an exaggerated male reproductive morph in a spider.</title>
        <authorList>
            <person name="Hendrickx F."/>
            <person name="De Corte Z."/>
            <person name="Sonet G."/>
            <person name="Van Belleghem S.M."/>
            <person name="Kostlbacher S."/>
            <person name="Vangestel C."/>
        </authorList>
    </citation>
    <scope>NUCLEOTIDE SEQUENCE [LARGE SCALE GENOMIC DNA]</scope>
    <source>
        <strain evidence="2">W744_W776</strain>
    </source>
</reference>
<evidence type="ECO:0008006" key="4">
    <source>
        <dbReference type="Google" id="ProtNLM"/>
    </source>
</evidence>
<feature type="transmembrane region" description="Helical" evidence="1">
    <location>
        <begin position="412"/>
        <end position="431"/>
    </location>
</feature>
<gene>
    <name evidence="2" type="ORF">JTE90_024237</name>
</gene>
<feature type="transmembrane region" description="Helical" evidence="1">
    <location>
        <begin position="129"/>
        <end position="148"/>
    </location>
</feature>
<accession>A0AAV6TZ56</accession>
<feature type="transmembrane region" description="Helical" evidence="1">
    <location>
        <begin position="239"/>
        <end position="258"/>
    </location>
</feature>
<keyword evidence="3" id="KW-1185">Reference proteome</keyword>
<evidence type="ECO:0000313" key="3">
    <source>
        <dbReference type="Proteomes" id="UP000827092"/>
    </source>
</evidence>
<feature type="transmembrane region" description="Helical" evidence="1">
    <location>
        <begin position="180"/>
        <end position="199"/>
    </location>
</feature>
<feature type="transmembrane region" description="Helical" evidence="1">
    <location>
        <begin position="105"/>
        <end position="123"/>
    </location>
</feature>
<sequence>MSVLTRRNGEVREFRPPKSPVRLFWPDENLQSLSVAVKEREKRVKVNSYASSSSSKAWDRRFWLFFVLFHLFGIETLPYIDLPKRKSKITATQRMLIIIWKSPKYIIRVILLVNLATRIFWLVVLPDTVIQLAFLFHALSLSFAYLKIYRNRRGITKTFESVIGVFEILAPGYTFKKYRYSVLLFFIYCQFLAVSSSILHNFTQGNNQTEQNTTNSTPISTNFPPLPTYLNLTLNIVEVLHNVAITGIVSLFVLYYSFTCKFLNKLFNEVLRHVKLIPKAQNYEVLLPAYEQILTSMDSLEDSSSFPTFLIVVNNTVGLFVVGYSLAFTADESYEFFFYSLLLGLQHMTFQIMIMLIGSNTVEAAKDAKVGIFSLPGKIPSKYEELKILMCRKFKRDSVLTLWNIYVLDRSLLLSSFGSLITYGILIGTLLKVQHSE</sequence>
<feature type="transmembrane region" description="Helical" evidence="1">
    <location>
        <begin position="306"/>
        <end position="330"/>
    </location>
</feature>
<evidence type="ECO:0000256" key="1">
    <source>
        <dbReference type="SAM" id="Phobius"/>
    </source>
</evidence>
<name>A0AAV6TZ56_9ARAC</name>
<dbReference type="AlphaFoldDB" id="A0AAV6TZ56"/>
<organism evidence="2 3">
    <name type="scientific">Oedothorax gibbosus</name>
    <dbReference type="NCBI Taxonomy" id="931172"/>
    <lineage>
        <taxon>Eukaryota</taxon>
        <taxon>Metazoa</taxon>
        <taxon>Ecdysozoa</taxon>
        <taxon>Arthropoda</taxon>
        <taxon>Chelicerata</taxon>
        <taxon>Arachnida</taxon>
        <taxon>Araneae</taxon>
        <taxon>Araneomorphae</taxon>
        <taxon>Entelegynae</taxon>
        <taxon>Araneoidea</taxon>
        <taxon>Linyphiidae</taxon>
        <taxon>Erigoninae</taxon>
        <taxon>Oedothorax</taxon>
    </lineage>
</organism>
<keyword evidence="1" id="KW-0472">Membrane</keyword>
<dbReference type="Proteomes" id="UP000827092">
    <property type="component" value="Unassembled WGS sequence"/>
</dbReference>